<gene>
    <name evidence="2" type="ORF">IFR04_004909</name>
</gene>
<organism evidence="2 3">
    <name type="scientific">Cadophora malorum</name>
    <dbReference type="NCBI Taxonomy" id="108018"/>
    <lineage>
        <taxon>Eukaryota</taxon>
        <taxon>Fungi</taxon>
        <taxon>Dikarya</taxon>
        <taxon>Ascomycota</taxon>
        <taxon>Pezizomycotina</taxon>
        <taxon>Leotiomycetes</taxon>
        <taxon>Helotiales</taxon>
        <taxon>Ploettnerulaceae</taxon>
        <taxon>Cadophora</taxon>
    </lineage>
</organism>
<sequence length="281" mass="29762">MFPNCHSTGHLNTGNSDGDQHWGRRQLSFAETFLQTTTTPKTLTKTLLSIISDTTVTPESSDLWIPDTASSTSSCTDNDKPRDKTDPPYPCRTCNPQSSRFQTKVKTYDEPSPSNQVVTPCSTPYKFPTATNDAYRTDIASNSPAACIIPLLNRLLRRCNPVELVPLPGPEPHPSGGLCIASPVNIGTGYATSTAKSTSTSTSLKPDFLTMVVTSITDGVTILSTVVASATSNVSHDVQVPVETFVVVPQEEVTGGGGGRKEPPCGKGMGANACPPVDGDM</sequence>
<feature type="compositionally biased region" description="Basic and acidic residues" evidence="1">
    <location>
        <begin position="77"/>
        <end position="86"/>
    </location>
</feature>
<accession>A0A8H7WBT4</accession>
<evidence type="ECO:0000313" key="2">
    <source>
        <dbReference type="EMBL" id="KAG4421930.1"/>
    </source>
</evidence>
<dbReference type="Proteomes" id="UP000664132">
    <property type="component" value="Unassembled WGS sequence"/>
</dbReference>
<dbReference type="EMBL" id="JAFJYH010000057">
    <property type="protein sequence ID" value="KAG4421930.1"/>
    <property type="molecule type" value="Genomic_DNA"/>
</dbReference>
<proteinExistence type="predicted"/>
<dbReference type="AlphaFoldDB" id="A0A8H7WBT4"/>
<feature type="region of interest" description="Disordered" evidence="1">
    <location>
        <begin position="58"/>
        <end position="90"/>
    </location>
</feature>
<feature type="compositionally biased region" description="Polar residues" evidence="1">
    <location>
        <begin position="1"/>
        <end position="17"/>
    </location>
</feature>
<reference evidence="2" key="1">
    <citation type="submission" date="2021-02" db="EMBL/GenBank/DDBJ databases">
        <title>Genome sequence Cadophora malorum strain M34.</title>
        <authorList>
            <person name="Stefanovic E."/>
            <person name="Vu D."/>
            <person name="Scully C."/>
            <person name="Dijksterhuis J."/>
            <person name="Roader J."/>
            <person name="Houbraken J."/>
        </authorList>
    </citation>
    <scope>NUCLEOTIDE SEQUENCE</scope>
    <source>
        <strain evidence="2">M34</strain>
    </source>
</reference>
<feature type="region of interest" description="Disordered" evidence="1">
    <location>
        <begin position="1"/>
        <end position="22"/>
    </location>
</feature>
<comment type="caution">
    <text evidence="2">The sequence shown here is derived from an EMBL/GenBank/DDBJ whole genome shotgun (WGS) entry which is preliminary data.</text>
</comment>
<evidence type="ECO:0000313" key="3">
    <source>
        <dbReference type="Proteomes" id="UP000664132"/>
    </source>
</evidence>
<protein>
    <submittedName>
        <fullName evidence="2">Uncharacterized protein</fullName>
    </submittedName>
</protein>
<evidence type="ECO:0000256" key="1">
    <source>
        <dbReference type="SAM" id="MobiDB-lite"/>
    </source>
</evidence>
<dbReference type="OrthoDB" id="10597647at2759"/>
<keyword evidence="3" id="KW-1185">Reference proteome</keyword>
<name>A0A8H7WBT4_9HELO</name>